<name>A0AAV3U2M6_9ALTE</name>
<dbReference type="PANTHER" id="PTHR30469:SF16">
    <property type="entry name" value="HAE1 FAMILY EFFLUX PUMP MFP COMPONENT"/>
    <property type="match status" value="1"/>
</dbReference>
<dbReference type="Pfam" id="PF25954">
    <property type="entry name" value="Beta-barrel_RND_2"/>
    <property type="match status" value="1"/>
</dbReference>
<keyword evidence="7" id="KW-1185">Reference proteome</keyword>
<feature type="domain" description="CusB-like beta-barrel" evidence="3">
    <location>
        <begin position="200"/>
        <end position="272"/>
    </location>
</feature>
<dbReference type="InterPro" id="IPR006143">
    <property type="entry name" value="RND_pump_MFP"/>
</dbReference>
<dbReference type="InterPro" id="IPR058792">
    <property type="entry name" value="Beta-barrel_RND_2"/>
</dbReference>
<dbReference type="RefSeq" id="WP_345421259.1">
    <property type="nucleotide sequence ID" value="NZ_AP031496.1"/>
</dbReference>
<dbReference type="SUPFAM" id="SSF111369">
    <property type="entry name" value="HlyD-like secretion proteins"/>
    <property type="match status" value="1"/>
</dbReference>
<comment type="caution">
    <text evidence="6">The sequence shown here is derived from an EMBL/GenBank/DDBJ whole genome shotgun (WGS) entry which is preliminary data.</text>
</comment>
<dbReference type="PANTHER" id="PTHR30469">
    <property type="entry name" value="MULTIDRUG RESISTANCE PROTEIN MDTA"/>
    <property type="match status" value="1"/>
</dbReference>
<gene>
    <name evidence="6" type="ORF">GCM10025791_20780</name>
</gene>
<dbReference type="PROSITE" id="PS51257">
    <property type="entry name" value="PROKAR_LIPOPROTEIN"/>
    <property type="match status" value="1"/>
</dbReference>
<evidence type="ECO:0000259" key="4">
    <source>
        <dbReference type="Pfam" id="PF25967"/>
    </source>
</evidence>
<dbReference type="Proteomes" id="UP001409585">
    <property type="component" value="Unassembled WGS sequence"/>
</dbReference>
<evidence type="ECO:0000259" key="5">
    <source>
        <dbReference type="Pfam" id="PF25973"/>
    </source>
</evidence>
<reference evidence="7" key="1">
    <citation type="journal article" date="2019" name="Int. J. Syst. Evol. Microbiol.">
        <title>The Global Catalogue of Microorganisms (GCM) 10K type strain sequencing project: providing services to taxonomists for standard genome sequencing and annotation.</title>
        <authorList>
            <consortium name="The Broad Institute Genomics Platform"/>
            <consortium name="The Broad Institute Genome Sequencing Center for Infectious Disease"/>
            <person name="Wu L."/>
            <person name="Ma J."/>
        </authorList>
    </citation>
    <scope>NUCLEOTIDE SEQUENCE [LARGE SCALE GENOMIC DNA]</scope>
    <source>
        <strain evidence="7">JCM 19134</strain>
    </source>
</reference>
<dbReference type="Gene3D" id="2.40.30.170">
    <property type="match status" value="1"/>
</dbReference>
<dbReference type="FunFam" id="2.40.30.170:FF:000010">
    <property type="entry name" value="Efflux RND transporter periplasmic adaptor subunit"/>
    <property type="match status" value="1"/>
</dbReference>
<feature type="domain" description="Multidrug resistance protein MdtA-like C-terminal permuted SH3" evidence="4">
    <location>
        <begin position="279"/>
        <end position="335"/>
    </location>
</feature>
<dbReference type="InterPro" id="IPR058627">
    <property type="entry name" value="MdtA-like_C"/>
</dbReference>
<sequence>MNIKTPAWRTLALTSLVSCLLLGCEQDATTESVAKKPRPAPVVETATVEERFVVDEIDAIGTLQANESVVISAAVTEPVASVNFVDGQQVKKGDVLVTLTSDEQAAELAESEANLADAKRQLKRIKSIGKNLASKSDIDAAQAKVDATKGQLSAIKARLADRLVTAPFDGVLGFRQVSVGALVTPGTEITTLDDISIVKLDFTVPEVFLGKVHTQSLVSGTSPAWAGQIFEGRVASIDSRVDPSTRAIQVRAEIANADHKLLPGMLINVTLFSDQYPALVVAESAVIQSGSRASLYVVKDDNSVELRNVTIAKRMPGQVVLSEGVERGDTIVVDGTLNLSPGMKVRVLGEEQSSLARESDSSNIHSS</sequence>
<comment type="similarity">
    <text evidence="1">Belongs to the membrane fusion protein (MFP) (TC 8.A.1) family.</text>
</comment>
<dbReference type="Pfam" id="PF25973">
    <property type="entry name" value="BSH_CzcB"/>
    <property type="match status" value="1"/>
</dbReference>
<dbReference type="Pfam" id="PF25967">
    <property type="entry name" value="RND-MFP_C"/>
    <property type="match status" value="1"/>
</dbReference>
<dbReference type="EMBL" id="BAABLX010000016">
    <property type="protein sequence ID" value="GAA4942218.1"/>
    <property type="molecule type" value="Genomic_DNA"/>
</dbReference>
<feature type="coiled-coil region" evidence="2">
    <location>
        <begin position="101"/>
        <end position="158"/>
    </location>
</feature>
<proteinExistence type="inferred from homology"/>
<accession>A0AAV3U2M6</accession>
<organism evidence="6 7">
    <name type="scientific">Halioxenophilus aromaticivorans</name>
    <dbReference type="NCBI Taxonomy" id="1306992"/>
    <lineage>
        <taxon>Bacteria</taxon>
        <taxon>Pseudomonadati</taxon>
        <taxon>Pseudomonadota</taxon>
        <taxon>Gammaproteobacteria</taxon>
        <taxon>Alteromonadales</taxon>
        <taxon>Alteromonadaceae</taxon>
        <taxon>Halioxenophilus</taxon>
    </lineage>
</organism>
<dbReference type="NCBIfam" id="TIGR01730">
    <property type="entry name" value="RND_mfp"/>
    <property type="match status" value="1"/>
</dbReference>
<dbReference type="Gene3D" id="1.10.287.470">
    <property type="entry name" value="Helix hairpin bin"/>
    <property type="match status" value="1"/>
</dbReference>
<evidence type="ECO:0000256" key="1">
    <source>
        <dbReference type="ARBA" id="ARBA00009477"/>
    </source>
</evidence>
<keyword evidence="2" id="KW-0175">Coiled coil</keyword>
<evidence type="ECO:0000313" key="7">
    <source>
        <dbReference type="Proteomes" id="UP001409585"/>
    </source>
</evidence>
<feature type="domain" description="CzcB-like barrel-sandwich hybrid" evidence="5">
    <location>
        <begin position="69"/>
        <end position="193"/>
    </location>
</feature>
<evidence type="ECO:0000256" key="2">
    <source>
        <dbReference type="SAM" id="Coils"/>
    </source>
</evidence>
<dbReference type="Gene3D" id="2.40.50.100">
    <property type="match status" value="1"/>
</dbReference>
<dbReference type="GO" id="GO:1990281">
    <property type="term" value="C:efflux pump complex"/>
    <property type="evidence" value="ECO:0007669"/>
    <property type="project" value="TreeGrafter"/>
</dbReference>
<dbReference type="AlphaFoldDB" id="A0AAV3U2M6"/>
<protein>
    <submittedName>
        <fullName evidence="6">Efflux RND transporter periplasmic adaptor subunit</fullName>
    </submittedName>
</protein>
<dbReference type="GO" id="GO:0015562">
    <property type="term" value="F:efflux transmembrane transporter activity"/>
    <property type="evidence" value="ECO:0007669"/>
    <property type="project" value="TreeGrafter"/>
</dbReference>
<dbReference type="Gene3D" id="2.40.420.20">
    <property type="match status" value="1"/>
</dbReference>
<evidence type="ECO:0000313" key="6">
    <source>
        <dbReference type="EMBL" id="GAA4942218.1"/>
    </source>
</evidence>
<dbReference type="InterPro" id="IPR058647">
    <property type="entry name" value="BSH_CzcB-like"/>
</dbReference>
<evidence type="ECO:0000259" key="3">
    <source>
        <dbReference type="Pfam" id="PF25954"/>
    </source>
</evidence>